<evidence type="ECO:0000256" key="1">
    <source>
        <dbReference type="SAM" id="MobiDB-lite"/>
    </source>
</evidence>
<dbReference type="Pfam" id="PF11154">
    <property type="entry name" value="DUF2934"/>
    <property type="match status" value="1"/>
</dbReference>
<gene>
    <name evidence="2" type="ORF">QO018_001180</name>
</gene>
<proteinExistence type="predicted"/>
<accession>A0ABU0MGH0</accession>
<dbReference type="InterPro" id="IPR021327">
    <property type="entry name" value="DUF2934"/>
</dbReference>
<keyword evidence="3" id="KW-1185">Reference proteome</keyword>
<evidence type="ECO:0000313" key="2">
    <source>
        <dbReference type="EMBL" id="MDQ0532336.1"/>
    </source>
</evidence>
<name>A0ABU0MGH0_9PROT</name>
<feature type="compositionally biased region" description="Basic residues" evidence="1">
    <location>
        <begin position="91"/>
        <end position="102"/>
    </location>
</feature>
<protein>
    <recommendedName>
        <fullName evidence="4">DUF2934 domain-containing protein</fullName>
    </recommendedName>
</protein>
<dbReference type="Proteomes" id="UP001244552">
    <property type="component" value="Unassembled WGS sequence"/>
</dbReference>
<evidence type="ECO:0000313" key="3">
    <source>
        <dbReference type="Proteomes" id="UP001244552"/>
    </source>
</evidence>
<organism evidence="2 3">
    <name type="scientific">Azospirillum picis</name>
    <dbReference type="NCBI Taxonomy" id="488438"/>
    <lineage>
        <taxon>Bacteria</taxon>
        <taxon>Pseudomonadati</taxon>
        <taxon>Pseudomonadota</taxon>
        <taxon>Alphaproteobacteria</taxon>
        <taxon>Rhodospirillales</taxon>
        <taxon>Azospirillaceae</taxon>
        <taxon>Azospirillum</taxon>
    </lineage>
</organism>
<evidence type="ECO:0008006" key="4">
    <source>
        <dbReference type="Google" id="ProtNLM"/>
    </source>
</evidence>
<dbReference type="EMBL" id="JAUSVU010000003">
    <property type="protein sequence ID" value="MDQ0532336.1"/>
    <property type="molecule type" value="Genomic_DNA"/>
</dbReference>
<sequence>MDNEQRIRERAYAIWLDEGCPHGRDSEHWLRAEQALADDAAGLPDLSPVVAEVKAPRKAAAPKTVAPKAAGPSKSVKAEEPAVAAAEPPKARKPRVRKTVTA</sequence>
<comment type="caution">
    <text evidence="2">The sequence shown here is derived from an EMBL/GenBank/DDBJ whole genome shotgun (WGS) entry which is preliminary data.</text>
</comment>
<feature type="region of interest" description="Disordered" evidence="1">
    <location>
        <begin position="56"/>
        <end position="102"/>
    </location>
</feature>
<feature type="compositionally biased region" description="Low complexity" evidence="1">
    <location>
        <begin position="56"/>
        <end position="70"/>
    </location>
</feature>
<reference evidence="2 3" key="1">
    <citation type="submission" date="2023-07" db="EMBL/GenBank/DDBJ databases">
        <title>Genomic Encyclopedia of Type Strains, Phase IV (KMG-IV): sequencing the most valuable type-strain genomes for metagenomic binning, comparative biology and taxonomic classification.</title>
        <authorList>
            <person name="Goeker M."/>
        </authorList>
    </citation>
    <scope>NUCLEOTIDE SEQUENCE [LARGE SCALE GENOMIC DNA]</scope>
    <source>
        <strain evidence="2 3">DSM 19922</strain>
    </source>
</reference>